<name>A0ABU8W2M7_9BURK</name>
<comment type="similarity">
    <text evidence="11">Belongs to the RecD family.</text>
</comment>
<dbReference type="InterPro" id="IPR006344">
    <property type="entry name" value="RecD"/>
</dbReference>
<keyword evidence="2 11" id="KW-0547">Nucleotide-binding</keyword>
<keyword evidence="7 11" id="KW-0067">ATP-binding</keyword>
<keyword evidence="3 11" id="KW-0227">DNA damage</keyword>
<dbReference type="NCBIfam" id="TIGR01447">
    <property type="entry name" value="recD"/>
    <property type="match status" value="1"/>
</dbReference>
<dbReference type="EMBL" id="JBBKZV010000013">
    <property type="protein sequence ID" value="MEJ8824306.1"/>
    <property type="molecule type" value="Genomic_DNA"/>
</dbReference>
<dbReference type="HAMAP" id="MF_01487">
    <property type="entry name" value="RecD"/>
    <property type="match status" value="1"/>
</dbReference>
<organism evidence="14 15">
    <name type="scientific">Variovorax humicola</name>
    <dbReference type="NCBI Taxonomy" id="1769758"/>
    <lineage>
        <taxon>Bacteria</taxon>
        <taxon>Pseudomonadati</taxon>
        <taxon>Pseudomonadota</taxon>
        <taxon>Betaproteobacteria</taxon>
        <taxon>Burkholderiales</taxon>
        <taxon>Comamonadaceae</taxon>
        <taxon>Variovorax</taxon>
    </lineage>
</organism>
<protein>
    <recommendedName>
        <fullName evidence="11">RecBCD enzyme subunit RecD</fullName>
        <ecNumber evidence="11">5.6.2.3</ecNumber>
    </recommendedName>
    <alternativeName>
        <fullName evidence="11">DNA 5'-3' helicase subunit RecD</fullName>
    </alternativeName>
    <alternativeName>
        <fullName evidence="11">Exonuclease V subunit RecD</fullName>
        <shortName evidence="11">ExoV subunit RecD</shortName>
    </alternativeName>
    <alternativeName>
        <fullName evidence="11">Helicase/nuclease RecBCD subunit RecD</fullName>
    </alternativeName>
</protein>
<evidence type="ECO:0000256" key="11">
    <source>
        <dbReference type="HAMAP-Rule" id="MF_01487"/>
    </source>
</evidence>
<comment type="catalytic activity">
    <reaction evidence="11">
        <text>ATP + H2O = ADP + phosphate + H(+)</text>
        <dbReference type="Rhea" id="RHEA:13065"/>
        <dbReference type="ChEBI" id="CHEBI:15377"/>
        <dbReference type="ChEBI" id="CHEBI:15378"/>
        <dbReference type="ChEBI" id="CHEBI:30616"/>
        <dbReference type="ChEBI" id="CHEBI:43474"/>
        <dbReference type="ChEBI" id="CHEBI:456216"/>
        <dbReference type="EC" id="5.6.2.3"/>
    </reaction>
</comment>
<keyword evidence="6 11" id="KW-0269">Exonuclease</keyword>
<sequence length="718" mass="77033">MNTTAVSSPRVFLSPLPARHTPLLAELDRWVAQGWLRALDRSFAAFLSQQAPDADPLLILGAALASHQLGRGHACLDLRAALADAVQALSMPPEGVARDTPEGMPTPTPPSTLLAGVTLAKWNKALRHPALVAAGPGATPLVHAGDRLYLRRYWQYEISVSEAIARRVAMPTPSAAPEAQAGLAAALDALFERRDGAATDWQKIACAIAVKQSFSIITGGPGTGKTTTVVRLLAVLLHLALSTDDGTARRLRIRLAAPTGKAAARLNESIAGAVARLPLDGLPDAEALRASIPTEVTTVHRLLGSRPDTRHFRHNARNPLPLDLLVLDEASMLDLEMMASVFAALPPHARLILLGDKDQLASVEAGAVLGDLCARADAGHYSVDTAAWLQAVTGEFFDPELCDAKGTPLDQAVVKLRVSHRFSAQSGIGQLAEAVNAGNDFAVQRTFDKPYPDVSRQWPVDDATLRRLVVDGAPEGFAGQGRGRVEHGNRQVAPPVGYRHYLTLMRERQPKIDAPQPDFDAWAQEVLTAYGQFQLLCALRSGPQGVEGLNLRIAALLRAEGLLEGEHGGWYPGRPVLVTRNDYGLGLMNGDVGVTLSLPTTLPSDPHPRWTLRVAFATGDGKGGIHWVLPSRLRSVETVFAMTVHKSQGSEFTHTALLLPERPSPIVTRELVYTGITRARHWFTLAAAPEVLRTAIARRVDRVGGLAARLGGLRAVET</sequence>
<dbReference type="Proteomes" id="UP001363010">
    <property type="component" value="Unassembled WGS sequence"/>
</dbReference>
<evidence type="ECO:0000256" key="10">
    <source>
        <dbReference type="ARBA" id="ARBA00023235"/>
    </source>
</evidence>
<evidence type="ECO:0000259" key="13">
    <source>
        <dbReference type="Pfam" id="PF21185"/>
    </source>
</evidence>
<evidence type="ECO:0000313" key="14">
    <source>
        <dbReference type="EMBL" id="MEJ8824306.1"/>
    </source>
</evidence>
<dbReference type="Gene3D" id="1.10.10.1020">
    <property type="entry name" value="RecBCD complex, subunit RecD, N-terminal domain"/>
    <property type="match status" value="1"/>
</dbReference>
<dbReference type="PANTHER" id="PTHR43788:SF6">
    <property type="entry name" value="DNA HELICASE B"/>
    <property type="match status" value="1"/>
</dbReference>
<comment type="miscellaneous">
    <text evidence="11">In the RecBCD complex, RecB has a slow 3'-5' helicase, an exonuclease activity and loads RecA onto ssDNA, RecD has a fast 5'-3' helicase activity, while RecC stimulates the ATPase and processivity of the RecB helicase and contributes to recognition of the Chi site.</text>
</comment>
<dbReference type="InterPro" id="IPR050534">
    <property type="entry name" value="Coronavir_polyprotein_1ab"/>
</dbReference>
<evidence type="ECO:0000256" key="1">
    <source>
        <dbReference type="ARBA" id="ARBA00022722"/>
    </source>
</evidence>
<gene>
    <name evidence="11 14" type="primary">recD</name>
    <name evidence="14" type="ORF">WKW80_20085</name>
</gene>
<dbReference type="Pfam" id="PF21185">
    <property type="entry name" value="RecD_N"/>
    <property type="match status" value="1"/>
</dbReference>
<keyword evidence="15" id="KW-1185">Reference proteome</keyword>
<comment type="caution">
    <text evidence="14">The sequence shown here is derived from an EMBL/GenBank/DDBJ whole genome shotgun (WGS) entry which is preliminary data.</text>
</comment>
<keyword evidence="8 11" id="KW-0238">DNA-binding</keyword>
<dbReference type="InterPro" id="IPR027785">
    <property type="entry name" value="UvrD-like_helicase_C"/>
</dbReference>
<dbReference type="GO" id="GO:0008854">
    <property type="term" value="F:exodeoxyribonuclease V activity"/>
    <property type="evidence" value="ECO:0007669"/>
    <property type="project" value="UniProtKB-EC"/>
</dbReference>
<dbReference type="PANTHER" id="PTHR43788">
    <property type="entry name" value="DNA2/NAM7 HELICASE FAMILY MEMBER"/>
    <property type="match status" value="1"/>
</dbReference>
<evidence type="ECO:0000256" key="5">
    <source>
        <dbReference type="ARBA" id="ARBA00022806"/>
    </source>
</evidence>
<evidence type="ECO:0000313" key="15">
    <source>
        <dbReference type="Proteomes" id="UP001363010"/>
    </source>
</evidence>
<keyword evidence="4 11" id="KW-0378">Hydrolase</keyword>
<dbReference type="Pfam" id="PF13245">
    <property type="entry name" value="AAA_19"/>
    <property type="match status" value="1"/>
</dbReference>
<dbReference type="SUPFAM" id="SSF52540">
    <property type="entry name" value="P-loop containing nucleoside triphosphate hydrolases"/>
    <property type="match status" value="2"/>
</dbReference>
<feature type="domain" description="RecBCD enzyme subunit RecD N-terminal" evidence="13">
    <location>
        <begin position="33"/>
        <end position="149"/>
    </location>
</feature>
<feature type="domain" description="UvrD-like helicase C-terminal" evidence="12">
    <location>
        <begin position="639"/>
        <end position="685"/>
    </location>
</feature>
<evidence type="ECO:0000256" key="6">
    <source>
        <dbReference type="ARBA" id="ARBA00022839"/>
    </source>
</evidence>
<evidence type="ECO:0000256" key="2">
    <source>
        <dbReference type="ARBA" id="ARBA00022741"/>
    </source>
</evidence>
<reference evidence="14 15" key="1">
    <citation type="submission" date="2024-03" db="EMBL/GenBank/DDBJ databases">
        <title>Novel species of the genus Variovorax.</title>
        <authorList>
            <person name="Liu Q."/>
            <person name="Xin Y.-H."/>
        </authorList>
    </citation>
    <scope>NUCLEOTIDE SEQUENCE [LARGE SCALE GENOMIC DNA]</scope>
    <source>
        <strain evidence="14 15">KACC 18501</strain>
    </source>
</reference>
<keyword evidence="1 11" id="KW-0540">Nuclease</keyword>
<comment type="subunit">
    <text evidence="11">Heterotrimer of RecB, RecC and RecD. All subunits contribute to DNA-binding.</text>
</comment>
<dbReference type="InterPro" id="IPR049550">
    <property type="entry name" value="RecD_N"/>
</dbReference>
<feature type="binding site" evidence="11">
    <location>
        <begin position="219"/>
        <end position="226"/>
    </location>
    <ligand>
        <name>ATP</name>
        <dbReference type="ChEBI" id="CHEBI:30616"/>
    </ligand>
</feature>
<dbReference type="InterPro" id="IPR041851">
    <property type="entry name" value="RecD_N_sf"/>
</dbReference>
<dbReference type="Gene3D" id="3.40.50.300">
    <property type="entry name" value="P-loop containing nucleotide triphosphate hydrolases"/>
    <property type="match status" value="3"/>
</dbReference>
<evidence type="ECO:0000256" key="7">
    <source>
        <dbReference type="ARBA" id="ARBA00022840"/>
    </source>
</evidence>
<evidence type="ECO:0000256" key="3">
    <source>
        <dbReference type="ARBA" id="ARBA00022763"/>
    </source>
</evidence>
<keyword evidence="5 11" id="KW-0347">Helicase</keyword>
<evidence type="ECO:0000256" key="9">
    <source>
        <dbReference type="ARBA" id="ARBA00023204"/>
    </source>
</evidence>
<keyword evidence="9 11" id="KW-0234">DNA repair</keyword>
<dbReference type="RefSeq" id="WP_340365341.1">
    <property type="nucleotide sequence ID" value="NZ_JBBKZV010000013.1"/>
</dbReference>
<dbReference type="EC" id="5.6.2.3" evidence="11"/>
<keyword evidence="10 11" id="KW-0413">Isomerase</keyword>
<evidence type="ECO:0000259" key="12">
    <source>
        <dbReference type="Pfam" id="PF13538"/>
    </source>
</evidence>
<dbReference type="Pfam" id="PF13538">
    <property type="entry name" value="UvrD_C_2"/>
    <property type="match status" value="1"/>
</dbReference>
<dbReference type="InterPro" id="IPR027417">
    <property type="entry name" value="P-loop_NTPase"/>
</dbReference>
<comment type="function">
    <text evidence="11">A helicase/nuclease that prepares dsDNA breaks (DSB) for recombinational DNA repair. Binds to DSBs and unwinds DNA via a highly rapid and processive ATP-dependent bidirectional helicase activity. Unwinds dsDNA until it encounters a Chi (crossover hotspot instigator) sequence from the 3' direction. Cuts ssDNA a few nucleotides 3' to the Chi site. The properties and activities of the enzyme are changed at Chi. The Chi-altered holoenzyme produces a long 3'-ssDNA overhang and facilitates RecA-binding to the ssDNA for homologous DNA recombination and repair. Holoenzyme degrades any linearized DNA that is unable to undergo homologous recombination. In the holoenzyme this subunit has ssDNA-dependent ATPase and 5'-3' helicase activity. When added to pre-assembled RecBC greatly stimulates nuclease activity and augments holoenzyme processivity. Negatively regulates the RecA-loading ability of RecBCD.</text>
</comment>
<accession>A0ABU8W2M7</accession>
<evidence type="ECO:0000256" key="4">
    <source>
        <dbReference type="ARBA" id="ARBA00022801"/>
    </source>
</evidence>
<proteinExistence type="inferred from homology"/>
<dbReference type="CDD" id="cd18809">
    <property type="entry name" value="SF1_C_RecD"/>
    <property type="match status" value="1"/>
</dbReference>
<evidence type="ECO:0000256" key="8">
    <source>
        <dbReference type="ARBA" id="ARBA00023125"/>
    </source>
</evidence>